<dbReference type="InterPro" id="IPR019734">
    <property type="entry name" value="TPR_rpt"/>
</dbReference>
<comment type="caution">
    <text evidence="7">The sequence shown here is derived from an EMBL/GenBank/DDBJ whole genome shotgun (WGS) entry which is preliminary data.</text>
</comment>
<evidence type="ECO:0000313" key="8">
    <source>
        <dbReference type="Proteomes" id="UP000298663"/>
    </source>
</evidence>
<feature type="region of interest" description="Disordered" evidence="5">
    <location>
        <begin position="195"/>
        <end position="223"/>
    </location>
</feature>
<dbReference type="CDD" id="cd14438">
    <property type="entry name" value="Hip_N"/>
    <property type="match status" value="1"/>
</dbReference>
<comment type="similarity">
    <text evidence="1">Belongs to the FAM10 family.</text>
</comment>
<sequence length="223" mass="24967">MDHQAELLRQFVTACKVNPDLLHEPKFAFYKEYLESLGAQIPPKKAKEPEPMESETLESPEEPEFDLPPLELDESGVIRADSGELLPMGDPNKEASEDDLEKANEERNKATEAFSEGNFDDALKHFTNAIELNPGSAMLHAKRANVLLKLKKPVAAIRDCDKAISINADSAPAYKFRGRANRLIGNWLRNHRRVAQGGRAKRLPNSHCRRTKSRSTTVPRKGS</sequence>
<dbReference type="Gene3D" id="1.25.40.10">
    <property type="entry name" value="Tetratricopeptide repeat domain"/>
    <property type="match status" value="1"/>
</dbReference>
<evidence type="ECO:0000256" key="3">
    <source>
        <dbReference type="ARBA" id="ARBA00022803"/>
    </source>
</evidence>
<dbReference type="STRING" id="34508.A0A4U5N676"/>
<dbReference type="Pfam" id="PF18253">
    <property type="entry name" value="HipN"/>
    <property type="match status" value="1"/>
</dbReference>
<dbReference type="InterPro" id="IPR011990">
    <property type="entry name" value="TPR-like_helical_dom_sf"/>
</dbReference>
<dbReference type="GO" id="GO:0046983">
    <property type="term" value="F:protein dimerization activity"/>
    <property type="evidence" value="ECO:0007669"/>
    <property type="project" value="InterPro"/>
</dbReference>
<dbReference type="SMART" id="SM00028">
    <property type="entry name" value="TPR"/>
    <property type="match status" value="2"/>
</dbReference>
<evidence type="ECO:0000259" key="6">
    <source>
        <dbReference type="Pfam" id="PF18253"/>
    </source>
</evidence>
<protein>
    <recommendedName>
        <fullName evidence="6">Hsp70-interacting protein N-terminal domain-containing protein</fullName>
    </recommendedName>
</protein>
<dbReference type="Proteomes" id="UP000298663">
    <property type="component" value="Unassembled WGS sequence"/>
</dbReference>
<reference evidence="7 8" key="2">
    <citation type="journal article" date="2019" name="G3 (Bethesda)">
        <title>Hybrid Assembly of the Genome of the Entomopathogenic Nematode Steinernema carpocapsae Identifies the X-Chromosome.</title>
        <authorList>
            <person name="Serra L."/>
            <person name="Macchietto M."/>
            <person name="Macias-Munoz A."/>
            <person name="McGill C.J."/>
            <person name="Rodriguez I.M."/>
            <person name="Rodriguez B."/>
            <person name="Murad R."/>
            <person name="Mortazavi A."/>
        </authorList>
    </citation>
    <scope>NUCLEOTIDE SEQUENCE [LARGE SCALE GENOMIC DNA]</scope>
    <source>
        <strain evidence="7 8">ALL</strain>
    </source>
</reference>
<feature type="compositionally biased region" description="Basic residues" evidence="5">
    <location>
        <begin position="195"/>
        <end position="213"/>
    </location>
</feature>
<feature type="compositionally biased region" description="Polar residues" evidence="5">
    <location>
        <begin position="214"/>
        <end position="223"/>
    </location>
</feature>
<dbReference type="PROSITE" id="PS50005">
    <property type="entry name" value="TPR"/>
    <property type="match status" value="1"/>
</dbReference>
<dbReference type="Pfam" id="PF14559">
    <property type="entry name" value="TPR_19"/>
    <property type="match status" value="1"/>
</dbReference>
<organism evidence="7 8">
    <name type="scientific">Steinernema carpocapsae</name>
    <name type="common">Entomopathogenic nematode</name>
    <dbReference type="NCBI Taxonomy" id="34508"/>
    <lineage>
        <taxon>Eukaryota</taxon>
        <taxon>Metazoa</taxon>
        <taxon>Ecdysozoa</taxon>
        <taxon>Nematoda</taxon>
        <taxon>Chromadorea</taxon>
        <taxon>Rhabditida</taxon>
        <taxon>Tylenchina</taxon>
        <taxon>Panagrolaimomorpha</taxon>
        <taxon>Strongyloidoidea</taxon>
        <taxon>Steinernematidae</taxon>
        <taxon>Steinernema</taxon>
    </lineage>
</organism>
<evidence type="ECO:0000313" key="7">
    <source>
        <dbReference type="EMBL" id="TKR78079.1"/>
    </source>
</evidence>
<evidence type="ECO:0000256" key="2">
    <source>
        <dbReference type="ARBA" id="ARBA00022737"/>
    </source>
</evidence>
<dbReference type="EMBL" id="AZBU02000005">
    <property type="protein sequence ID" value="TKR78079.1"/>
    <property type="molecule type" value="Genomic_DNA"/>
</dbReference>
<dbReference type="GO" id="GO:0030544">
    <property type="term" value="F:Hsp70 protein binding"/>
    <property type="evidence" value="ECO:0007669"/>
    <property type="project" value="TreeGrafter"/>
</dbReference>
<proteinExistence type="inferred from homology"/>
<feature type="domain" description="Hsp70-interacting protein N-terminal" evidence="6">
    <location>
        <begin position="4"/>
        <end position="42"/>
    </location>
</feature>
<reference evidence="7 8" key="1">
    <citation type="journal article" date="2015" name="Genome Biol.">
        <title>Comparative genomics of Steinernema reveals deeply conserved gene regulatory networks.</title>
        <authorList>
            <person name="Dillman A.R."/>
            <person name="Macchietto M."/>
            <person name="Porter C.F."/>
            <person name="Rogers A."/>
            <person name="Williams B."/>
            <person name="Antoshechkin I."/>
            <person name="Lee M.M."/>
            <person name="Goodwin Z."/>
            <person name="Lu X."/>
            <person name="Lewis E.E."/>
            <person name="Goodrich-Blair H."/>
            <person name="Stock S.P."/>
            <person name="Adams B.J."/>
            <person name="Sternberg P.W."/>
            <person name="Mortazavi A."/>
        </authorList>
    </citation>
    <scope>NUCLEOTIDE SEQUENCE [LARGE SCALE GENOMIC DNA]</scope>
    <source>
        <strain evidence="7 8">ALL</strain>
    </source>
</reference>
<feature type="region of interest" description="Disordered" evidence="5">
    <location>
        <begin position="39"/>
        <end position="109"/>
    </location>
</feature>
<dbReference type="SUPFAM" id="SSF48452">
    <property type="entry name" value="TPR-like"/>
    <property type="match status" value="1"/>
</dbReference>
<dbReference type="PANTHER" id="PTHR45883">
    <property type="entry name" value="HSC70-INTERACTING PROTEIN"/>
    <property type="match status" value="1"/>
</dbReference>
<evidence type="ECO:0000256" key="1">
    <source>
        <dbReference type="ARBA" id="ARBA00009015"/>
    </source>
</evidence>
<feature type="repeat" description="TPR" evidence="4">
    <location>
        <begin position="103"/>
        <end position="136"/>
    </location>
</feature>
<dbReference type="FunFam" id="6.10.250.3420:FF:000001">
    <property type="entry name" value="Hsc70-interacting protein-like protein"/>
    <property type="match status" value="1"/>
</dbReference>
<dbReference type="InterPro" id="IPR034649">
    <property type="entry name" value="Hip_N"/>
</dbReference>
<evidence type="ECO:0000256" key="4">
    <source>
        <dbReference type="PROSITE-ProRule" id="PRU00339"/>
    </source>
</evidence>
<keyword evidence="3 4" id="KW-0802">TPR repeat</keyword>
<accession>A0A4U5N676</accession>
<keyword evidence="8" id="KW-1185">Reference proteome</keyword>
<evidence type="ECO:0000256" key="5">
    <source>
        <dbReference type="SAM" id="MobiDB-lite"/>
    </source>
</evidence>
<dbReference type="OrthoDB" id="533763at2759"/>
<keyword evidence="2" id="KW-0677">Repeat</keyword>
<dbReference type="AlphaFoldDB" id="A0A4U5N676"/>
<dbReference type="PANTHER" id="PTHR45883:SF2">
    <property type="entry name" value="HSC70-INTERACTING PROTEIN"/>
    <property type="match status" value="1"/>
</dbReference>
<feature type="compositionally biased region" description="Basic and acidic residues" evidence="5">
    <location>
        <begin position="91"/>
        <end position="109"/>
    </location>
</feature>
<dbReference type="Gene3D" id="6.10.250.3420">
    <property type="match status" value="1"/>
</dbReference>
<name>A0A4U5N676_STECR</name>
<gene>
    <name evidence="7" type="ORF">L596_018943</name>
</gene>
<feature type="compositionally biased region" description="Acidic residues" evidence="5">
    <location>
        <begin position="51"/>
        <end position="65"/>
    </location>
</feature>